<feature type="region of interest" description="Disordered" evidence="1">
    <location>
        <begin position="994"/>
        <end position="1030"/>
    </location>
</feature>
<dbReference type="Pfam" id="PF09949">
    <property type="entry name" value="APP1_cat"/>
    <property type="match status" value="1"/>
</dbReference>
<feature type="compositionally biased region" description="Polar residues" evidence="1">
    <location>
        <begin position="1486"/>
        <end position="1516"/>
    </location>
</feature>
<feature type="compositionally biased region" description="Polar residues" evidence="1">
    <location>
        <begin position="68"/>
        <end position="85"/>
    </location>
</feature>
<organism evidence="3 4">
    <name type="scientific">Aspergillus oryzae</name>
    <name type="common">Yellow koji mold</name>
    <dbReference type="NCBI Taxonomy" id="5062"/>
    <lineage>
        <taxon>Eukaryota</taxon>
        <taxon>Fungi</taxon>
        <taxon>Dikarya</taxon>
        <taxon>Ascomycota</taxon>
        <taxon>Pezizomycotina</taxon>
        <taxon>Eurotiomycetes</taxon>
        <taxon>Eurotiomycetidae</taxon>
        <taxon>Eurotiales</taxon>
        <taxon>Aspergillaceae</taxon>
        <taxon>Aspergillus</taxon>
        <taxon>Aspergillus subgen. Circumdati</taxon>
    </lineage>
</organism>
<dbReference type="GO" id="GO:0006289">
    <property type="term" value="P:nucleotide-excision repair"/>
    <property type="evidence" value="ECO:0007669"/>
    <property type="project" value="InterPro"/>
</dbReference>
<dbReference type="InterPro" id="IPR019236">
    <property type="entry name" value="APP1_cat"/>
</dbReference>
<feature type="compositionally biased region" description="Low complexity" evidence="1">
    <location>
        <begin position="1323"/>
        <end position="1332"/>
    </location>
</feature>
<feature type="compositionally biased region" description="Low complexity" evidence="1">
    <location>
        <begin position="1440"/>
        <end position="1481"/>
    </location>
</feature>
<dbReference type="GO" id="GO:0004519">
    <property type="term" value="F:endonuclease activity"/>
    <property type="evidence" value="ECO:0007669"/>
    <property type="project" value="UniProtKB-KW"/>
</dbReference>
<dbReference type="GO" id="GO:0009411">
    <property type="term" value="P:response to UV"/>
    <property type="evidence" value="ECO:0007669"/>
    <property type="project" value="InterPro"/>
</dbReference>
<comment type="caution">
    <text evidence="3">The sequence shown here is derived from an EMBL/GenBank/DDBJ whole genome shotgun (WGS) entry which is preliminary data.</text>
</comment>
<dbReference type="Proteomes" id="UP000190312">
    <property type="component" value="Unassembled WGS sequence"/>
</dbReference>
<feature type="region of interest" description="Disordered" evidence="1">
    <location>
        <begin position="413"/>
        <end position="439"/>
    </location>
</feature>
<reference evidence="3 4" key="1">
    <citation type="submission" date="2016-10" db="EMBL/GenBank/DDBJ databases">
        <title>Genome sequencing of Aspergillus oryzae BCC7051.</title>
        <authorList>
            <person name="Thammarongtham C."/>
            <person name="Vorapreeda T."/>
            <person name="Nookaew I."/>
            <person name="Srisuk T."/>
            <person name="Land M."/>
            <person name="Jeennor S."/>
            <person name="Laoteng K."/>
        </authorList>
    </citation>
    <scope>NUCLEOTIDE SEQUENCE [LARGE SCALE GENOMIC DNA]</scope>
    <source>
        <strain evidence="3 4">BCC7051</strain>
    </source>
</reference>
<dbReference type="Gene3D" id="3.20.20.150">
    <property type="entry name" value="Divalent-metal-dependent TIM barrel enzymes"/>
    <property type="match status" value="1"/>
</dbReference>
<protein>
    <submittedName>
        <fullName evidence="3">UV-endonuclease UvdE</fullName>
    </submittedName>
</protein>
<feature type="compositionally biased region" description="Polar residues" evidence="1">
    <location>
        <begin position="1017"/>
        <end position="1030"/>
    </location>
</feature>
<keyword evidence="3" id="KW-0378">Hydrolase</keyword>
<dbReference type="FunFam" id="3.20.20.150:FF:000012">
    <property type="entry name" value="Related to UV-endonuclease UVE-1"/>
    <property type="match status" value="1"/>
</dbReference>
<feature type="region of interest" description="Disordered" evidence="1">
    <location>
        <begin position="541"/>
        <end position="685"/>
    </location>
</feature>
<feature type="compositionally biased region" description="Basic residues" evidence="1">
    <location>
        <begin position="637"/>
        <end position="646"/>
    </location>
</feature>
<accession>A0A1S9DYH4</accession>
<feature type="compositionally biased region" description="Low complexity" evidence="1">
    <location>
        <begin position="609"/>
        <end position="618"/>
    </location>
</feature>
<dbReference type="InterPro" id="IPR004601">
    <property type="entry name" value="UvdE"/>
</dbReference>
<dbReference type="EMBL" id="MKZY01000001">
    <property type="protein sequence ID" value="OOO14108.1"/>
    <property type="molecule type" value="Genomic_DNA"/>
</dbReference>
<feature type="compositionally biased region" description="Basic and acidic residues" evidence="1">
    <location>
        <begin position="994"/>
        <end position="1009"/>
    </location>
</feature>
<feature type="region of interest" description="Disordered" evidence="1">
    <location>
        <begin position="165"/>
        <end position="186"/>
    </location>
</feature>
<dbReference type="InterPro" id="IPR052935">
    <property type="entry name" value="Mg2+_PAP"/>
</dbReference>
<name>A0A1S9DYH4_ASPOZ</name>
<dbReference type="OrthoDB" id="541883at2759"/>
<feature type="compositionally biased region" description="Polar residues" evidence="1">
    <location>
        <begin position="1363"/>
        <end position="1382"/>
    </location>
</feature>
<keyword evidence="3" id="KW-0255">Endonuclease</keyword>
<dbReference type="Pfam" id="PF03851">
    <property type="entry name" value="UvdE"/>
    <property type="match status" value="1"/>
</dbReference>
<dbReference type="PANTHER" id="PTHR28208:SF3">
    <property type="entry name" value="PHOSPHATIDATE PHOSPHATASE APP1"/>
    <property type="match status" value="1"/>
</dbReference>
<evidence type="ECO:0000313" key="4">
    <source>
        <dbReference type="Proteomes" id="UP000190312"/>
    </source>
</evidence>
<dbReference type="eggNOG" id="ENOG502QTMI">
    <property type="taxonomic scope" value="Eukaryota"/>
</dbReference>
<dbReference type="VEuPathDB" id="FungiDB:AO090023000526"/>
<evidence type="ECO:0000313" key="3">
    <source>
        <dbReference type="EMBL" id="OOO14108.1"/>
    </source>
</evidence>
<gene>
    <name evidence="3" type="ORF">OAory_01027030</name>
</gene>
<evidence type="ECO:0000256" key="1">
    <source>
        <dbReference type="SAM" id="MobiDB-lite"/>
    </source>
</evidence>
<feature type="compositionally biased region" description="Polar residues" evidence="1">
    <location>
        <begin position="1413"/>
        <end position="1426"/>
    </location>
</feature>
<evidence type="ECO:0000259" key="2">
    <source>
        <dbReference type="Pfam" id="PF09949"/>
    </source>
</evidence>
<dbReference type="VEuPathDB" id="FungiDB:AO090023000527"/>
<feature type="compositionally biased region" description="Low complexity" evidence="1">
    <location>
        <begin position="573"/>
        <end position="589"/>
    </location>
</feature>
<proteinExistence type="predicted"/>
<dbReference type="GO" id="GO:0008195">
    <property type="term" value="F:phosphatidate phosphatase activity"/>
    <property type="evidence" value="ECO:0007669"/>
    <property type="project" value="InterPro"/>
</dbReference>
<dbReference type="SUPFAM" id="SSF51658">
    <property type="entry name" value="Xylose isomerase-like"/>
    <property type="match status" value="1"/>
</dbReference>
<dbReference type="InterPro" id="IPR036237">
    <property type="entry name" value="Xyl_isomerase-like_sf"/>
</dbReference>
<feature type="region of interest" description="Disordered" evidence="1">
    <location>
        <begin position="29"/>
        <end position="118"/>
    </location>
</feature>
<feature type="region of interest" description="Disordered" evidence="1">
    <location>
        <begin position="948"/>
        <end position="978"/>
    </location>
</feature>
<feature type="compositionally biased region" description="Acidic residues" evidence="1">
    <location>
        <begin position="561"/>
        <end position="570"/>
    </location>
</feature>
<feature type="region of interest" description="Disordered" evidence="1">
    <location>
        <begin position="766"/>
        <end position="803"/>
    </location>
</feature>
<dbReference type="PANTHER" id="PTHR28208">
    <property type="entry name" value="PHOSPHATIDATE PHOSPHATASE APP1"/>
    <property type="match status" value="1"/>
</dbReference>
<feature type="region of interest" description="Disordered" evidence="1">
    <location>
        <begin position="479"/>
        <end position="516"/>
    </location>
</feature>
<feature type="region of interest" description="Disordered" evidence="1">
    <location>
        <begin position="1282"/>
        <end position="1528"/>
    </location>
</feature>
<dbReference type="GO" id="GO:0030479">
    <property type="term" value="C:actin cortical patch"/>
    <property type="evidence" value="ECO:0007669"/>
    <property type="project" value="TreeGrafter"/>
</dbReference>
<dbReference type="NCBIfam" id="TIGR00629">
    <property type="entry name" value="uvde"/>
    <property type="match status" value="1"/>
</dbReference>
<keyword evidence="3" id="KW-0540">Nuclease</keyword>
<feature type="domain" description="Phosphatidate phosphatase APP1 catalytic" evidence="2">
    <location>
        <begin position="1117"/>
        <end position="1266"/>
    </location>
</feature>
<sequence>MVHTSSRSHYKSRVDGLLHSLPRRSLKLATTPVTTSLHSRRLTGGSRGTVGTSQAANMPVDVKLENGDSVNSPSEENVVQAQARTSDLPPDVPPDPESDEDVPVQPEELQEALSRPPPVNSSYLPLPWKGRLGYACLNTYLRYSNPPVFCSRTCRIASILENRHPLLDPSQPAHPTKNRPDRSQTPDIARGQAFVEALGLANARDLTKILRWNDRYGIKFMRLSSEMFPFASHKEYGYRLAPFASEVLAEAGRVIAELGHRVSVHPGQFTQLGSPKNEVVESSIRDLEYHSEMLQLLQLPPQQDRDAVMILHMGGVFGDKEATLNRFRENYQPLSQDIKNRLVLENDDVSWSVHDLLPICEELNIPLVLDFHHHNIIFDSTQVREGTQDIMGLFDRIKATWTRKGITQKMHYSEPTPSAITNRQRRKHSDRVSTLPPCDPTMDLMIEAKDKEQAVFELMRTFKLPGHELFNDMIPHVRTDENKPFKPPRKSTKKNGGFVDLEGHVPPAPTVPEEVVGMGGPERRVYWPPTMEEWLRPKKVIRTKAAQSPRRPRQTKKVDSGVEESLEQDGEVASTALTTPASTPASKTPQRIQRTSSVKKVSSRKRKASTPASTSPSASDDDALPETSKLARSRSTGVRRSRRAKPFRTVAPKLFPRSRWRAPPSFPARRQQPSRSLPLPRFTARDRGPRQGKLFLFLRALFGPTTSRRAQSRLWGFRHETIPALRHRAQAGLYRVIVRRQARLLQKRQTGRRGVLDFLVGRRRRLRKSDTGGGKPASATGGVPMSQFLSSTSSSWGSGGGAGGGRRQKVYQYLRAANELRQTYAAQWASQINPSREYDEEYLKNTPGAFPDIEIARSEDEEMVIFPSYARRLVKDYDRQRRGSTSTLDEYRGVAEETELERLEREVLEDENAIVAVDVRGWVYSPHRGPMNRKQRLLIALARKLSGVPAPSNYSTDSEGPDSDNASIGKASGKRDDELVDAEAQSIIRKAEGRADAAWKSSASERDGEATPARPLQRTTASSTLEPSQMSMDELSIANAHLMERLRPFLSNPMNQQPVTVFFFNDGKSQSRSVLTDESGHFTLRAALPFIPTHIRVLASEDLSAMKQVEVIEPSGVSLISDIDDTVKHSAIANGAKEIFRNTFIRELADLTVSGVSEWYTKLAKMGVQIHYVSNSPWQLYPLLERYFKLAGLPPGSFHLKQYSGMLQGIFEPTAERKKGSLEQLLRDFPTRRFILVGDSGEADLEVYTDIALANPGRILGIFIRDVTTSDHKQFFEKSIDHLEPHPSRTRSTPQLIDASDVAPNRPALPPRRPRAPDHRSADAISLDNADLIDLRDDDDLPDTVRPPNGRLPPAKPSKPSSLRTVSAMSDQPGKDNSSQMQDAIKRKPVPPVPPRRPSETPTPPNALPMRSKTFNEVTPSESQELARSKQPPPPPPPRRSNTGATSSTATSNSSTSRPPSQRQPQSYPTAAATAALQYASERLPSPSNLLRSTTTNPSSARSSTNSVDSDQQSVAGSAPPAPLPNKREELWRRRWERAHDILTDKGVVLGSWRVGTDVQDVTMWLVQEAMKDVPRSDTRKN</sequence>
<feature type="compositionally biased region" description="Pro residues" evidence="1">
    <location>
        <begin position="1390"/>
        <end position="1407"/>
    </location>
</feature>